<keyword evidence="3" id="KW-1185">Reference proteome</keyword>
<keyword evidence="1" id="KW-1133">Transmembrane helix</keyword>
<accession>V7CHD8</accession>
<keyword evidence="1" id="KW-0472">Membrane</keyword>
<evidence type="ECO:0000256" key="1">
    <source>
        <dbReference type="SAM" id="Phobius"/>
    </source>
</evidence>
<protein>
    <submittedName>
        <fullName evidence="2">Uncharacterized protein</fullName>
    </submittedName>
</protein>
<dbReference type="Proteomes" id="UP000000226">
    <property type="component" value="Chromosome 3"/>
</dbReference>
<keyword evidence="1" id="KW-0812">Transmembrane</keyword>
<reference evidence="3" key="1">
    <citation type="journal article" date="2014" name="Nat. Genet.">
        <title>A reference genome for common bean and genome-wide analysis of dual domestications.</title>
        <authorList>
            <person name="Schmutz J."/>
            <person name="McClean P.E."/>
            <person name="Mamidi S."/>
            <person name="Wu G.A."/>
            <person name="Cannon S.B."/>
            <person name="Grimwood J."/>
            <person name="Jenkins J."/>
            <person name="Shu S."/>
            <person name="Song Q."/>
            <person name="Chavarro C."/>
            <person name="Torres-Torres M."/>
            <person name="Geffroy V."/>
            <person name="Moghaddam S.M."/>
            <person name="Gao D."/>
            <person name="Abernathy B."/>
            <person name="Barry K."/>
            <person name="Blair M."/>
            <person name="Brick M.A."/>
            <person name="Chovatia M."/>
            <person name="Gepts P."/>
            <person name="Goodstein D.M."/>
            <person name="Gonzales M."/>
            <person name="Hellsten U."/>
            <person name="Hyten D.L."/>
            <person name="Jia G."/>
            <person name="Kelly J.D."/>
            <person name="Kudrna D."/>
            <person name="Lee R."/>
            <person name="Richard M.M."/>
            <person name="Miklas P.N."/>
            <person name="Osorno J.M."/>
            <person name="Rodrigues J."/>
            <person name="Thareau V."/>
            <person name="Urrea C.A."/>
            <person name="Wang M."/>
            <person name="Yu Y."/>
            <person name="Zhang M."/>
            <person name="Wing R.A."/>
            <person name="Cregan P.B."/>
            <person name="Rokhsar D.S."/>
            <person name="Jackson S.A."/>
        </authorList>
    </citation>
    <scope>NUCLEOTIDE SEQUENCE [LARGE SCALE GENOMIC DNA]</scope>
    <source>
        <strain evidence="3">cv. G19833</strain>
    </source>
</reference>
<dbReference type="OrthoDB" id="1442299at2759"/>
<organism evidence="2 3">
    <name type="scientific">Phaseolus vulgaris</name>
    <name type="common">Kidney bean</name>
    <name type="synonym">French bean</name>
    <dbReference type="NCBI Taxonomy" id="3885"/>
    <lineage>
        <taxon>Eukaryota</taxon>
        <taxon>Viridiplantae</taxon>
        <taxon>Streptophyta</taxon>
        <taxon>Embryophyta</taxon>
        <taxon>Tracheophyta</taxon>
        <taxon>Spermatophyta</taxon>
        <taxon>Magnoliopsida</taxon>
        <taxon>eudicotyledons</taxon>
        <taxon>Gunneridae</taxon>
        <taxon>Pentapetalae</taxon>
        <taxon>rosids</taxon>
        <taxon>fabids</taxon>
        <taxon>Fabales</taxon>
        <taxon>Fabaceae</taxon>
        <taxon>Papilionoideae</taxon>
        <taxon>50 kb inversion clade</taxon>
        <taxon>NPAAA clade</taxon>
        <taxon>indigoferoid/millettioid clade</taxon>
        <taxon>Phaseoleae</taxon>
        <taxon>Phaseolus</taxon>
    </lineage>
</organism>
<proteinExistence type="predicted"/>
<evidence type="ECO:0000313" key="2">
    <source>
        <dbReference type="EMBL" id="ESW28316.1"/>
    </source>
</evidence>
<evidence type="ECO:0000313" key="3">
    <source>
        <dbReference type="Proteomes" id="UP000000226"/>
    </source>
</evidence>
<gene>
    <name evidence="2" type="ORF">PHAVU_003G276700g</name>
</gene>
<dbReference type="SMR" id="V7CHD8"/>
<sequence>MAINIRVLLNVVIVTAMVLAGLVVAIYYFITKVLYNHKYSITAYQKALEKAATMERRTSVSHHIPAHEYEKKKKKKPYYDVTEGGEDGTCQCFRKRSATLNFAGSSPPQCNRIHPQFFMASRITGRQQPIPQFTTLKLAPGRL</sequence>
<feature type="transmembrane region" description="Helical" evidence="1">
    <location>
        <begin position="7"/>
        <end position="30"/>
    </location>
</feature>
<dbReference type="AlphaFoldDB" id="V7CHD8"/>
<name>V7CHD8_PHAVU</name>
<dbReference type="EMBL" id="CM002290">
    <property type="protein sequence ID" value="ESW28316.1"/>
    <property type="molecule type" value="Genomic_DNA"/>
</dbReference>
<dbReference type="Gramene" id="ESW28316">
    <property type="protein sequence ID" value="ESW28316"/>
    <property type="gene ID" value="PHAVU_003G276700g"/>
</dbReference>